<dbReference type="Proteomes" id="UP000276133">
    <property type="component" value="Unassembled WGS sequence"/>
</dbReference>
<keyword evidence="2" id="KW-0378">Hydrolase</keyword>
<evidence type="ECO:0000256" key="2">
    <source>
        <dbReference type="ARBA" id="ARBA00022825"/>
    </source>
</evidence>
<proteinExistence type="predicted"/>
<dbReference type="GO" id="GO:0005794">
    <property type="term" value="C:Golgi apparatus"/>
    <property type="evidence" value="ECO:0007669"/>
    <property type="project" value="TreeGrafter"/>
</dbReference>
<evidence type="ECO:0000259" key="4">
    <source>
        <dbReference type="Pfam" id="PF23090"/>
    </source>
</evidence>
<keyword evidence="2" id="KW-0720">Serine protease</keyword>
<evidence type="ECO:0000256" key="1">
    <source>
        <dbReference type="ARBA" id="ARBA00022670"/>
    </source>
</evidence>
<gene>
    <name evidence="5" type="ORF">BpHYR1_048671</name>
</gene>
<keyword evidence="3" id="KW-0812">Transmembrane</keyword>
<dbReference type="EMBL" id="REGN01012445">
    <property type="protein sequence ID" value="RMZ95422.1"/>
    <property type="molecule type" value="Genomic_DNA"/>
</dbReference>
<keyword evidence="3" id="KW-0472">Membrane</keyword>
<comment type="caution">
    <text evidence="5">The sequence shown here is derived from an EMBL/GenBank/DDBJ whole genome shotgun (WGS) entry which is preliminary data.</text>
</comment>
<dbReference type="AlphaFoldDB" id="A0A3M7P8M9"/>
<evidence type="ECO:0000313" key="5">
    <source>
        <dbReference type="EMBL" id="RMZ95422.1"/>
    </source>
</evidence>
<evidence type="ECO:0000313" key="6">
    <source>
        <dbReference type="Proteomes" id="UP000276133"/>
    </source>
</evidence>
<keyword evidence="3" id="KW-1133">Transmembrane helix</keyword>
<organism evidence="5 6">
    <name type="scientific">Brachionus plicatilis</name>
    <name type="common">Marine rotifer</name>
    <name type="synonym">Brachionus muelleri</name>
    <dbReference type="NCBI Taxonomy" id="10195"/>
    <lineage>
        <taxon>Eukaryota</taxon>
        <taxon>Metazoa</taxon>
        <taxon>Spiralia</taxon>
        <taxon>Gnathifera</taxon>
        <taxon>Rotifera</taxon>
        <taxon>Eurotatoria</taxon>
        <taxon>Monogononta</taxon>
        <taxon>Pseudotrocha</taxon>
        <taxon>Ploima</taxon>
        <taxon>Brachionidae</taxon>
        <taxon>Brachionus</taxon>
    </lineage>
</organism>
<dbReference type="Pfam" id="PF23090">
    <property type="entry name" value="MBTPS1_4th"/>
    <property type="match status" value="1"/>
</dbReference>
<protein>
    <submittedName>
        <fullName evidence="5">Membrane-bound transcription factor site-1 protease</fullName>
    </submittedName>
</protein>
<dbReference type="GO" id="GO:0006508">
    <property type="term" value="P:proteolysis"/>
    <property type="evidence" value="ECO:0007669"/>
    <property type="project" value="UniProtKB-KW"/>
</dbReference>
<dbReference type="PANTHER" id="PTHR43806:SF7">
    <property type="entry name" value="MEMBRANE-BOUND TRANSCRIPTION FACTOR SITE-1 PROTEASE"/>
    <property type="match status" value="1"/>
</dbReference>
<feature type="domain" description="MBTPS1 fourth" evidence="4">
    <location>
        <begin position="1"/>
        <end position="195"/>
    </location>
</feature>
<dbReference type="InterPro" id="IPR050131">
    <property type="entry name" value="Peptidase_S8_subtilisin-like"/>
</dbReference>
<evidence type="ECO:0000256" key="3">
    <source>
        <dbReference type="SAM" id="Phobius"/>
    </source>
</evidence>
<reference evidence="5 6" key="1">
    <citation type="journal article" date="2018" name="Sci. Rep.">
        <title>Genomic signatures of local adaptation to the degree of environmental predictability in rotifers.</title>
        <authorList>
            <person name="Franch-Gras L."/>
            <person name="Hahn C."/>
            <person name="Garcia-Roger E.M."/>
            <person name="Carmona M.J."/>
            <person name="Serra M."/>
            <person name="Gomez A."/>
        </authorList>
    </citation>
    <scope>NUCLEOTIDE SEQUENCE [LARGE SCALE GENOMIC DNA]</scope>
    <source>
        <strain evidence="5">HYR1</strain>
    </source>
</reference>
<name>A0A3M7P8M9_BRAPC</name>
<dbReference type="InterPro" id="IPR057032">
    <property type="entry name" value="MBTPS1_4th"/>
</dbReference>
<keyword evidence="1 5" id="KW-0645">Protease</keyword>
<dbReference type="OrthoDB" id="1740355at2759"/>
<feature type="transmembrane region" description="Helical" evidence="3">
    <location>
        <begin position="310"/>
        <end position="331"/>
    </location>
</feature>
<dbReference type="PANTHER" id="PTHR43806">
    <property type="entry name" value="PEPTIDASE S8"/>
    <property type="match status" value="1"/>
</dbReference>
<dbReference type="STRING" id="10195.A0A3M7P8M9"/>
<dbReference type="GO" id="GO:0004252">
    <property type="term" value="F:serine-type endopeptidase activity"/>
    <property type="evidence" value="ECO:0007669"/>
    <property type="project" value="TreeGrafter"/>
</dbReference>
<accession>A0A3M7P8M9</accession>
<sequence length="350" mass="40871">MIVDPEEEFYKTEIKKIEDDVLNNQLSLIIFADWYNTTVMKAAKFYEDNSRKWLTPLTGGSNIPALNELLEPYNIAFGDKIYDGEFRIGEHVGVYSSGTSITKFPKSQNNYLIYRNLRDEGELFLAEIANKTLKNAKTELIAILGLAQPNFESGRIVVYGDSNCIDSSHMKKDCFWLISALIEYASYNVLYSAFKESNSENFIDKNFKIIDRLKASDFESHSKILNKNRNIYLKCPEPIYEANNFIDSVDEILLPTEKNSRNFLKMTNFSNDDIHIKDIKEASEEVDQRLYVDDSKNIDIQDEMNMRMSLSFWEFSFVPCIALILILFVCYKKFFRYRAKFRNKRSNYKK</sequence>
<keyword evidence="6" id="KW-1185">Reference proteome</keyword>